<protein>
    <recommendedName>
        <fullName evidence="2">Putative Flp pilus-assembly TadG-like N-terminal domain-containing protein</fullName>
    </recommendedName>
</protein>
<feature type="domain" description="Putative Flp pilus-assembly TadG-like N-terminal" evidence="2">
    <location>
        <begin position="13"/>
        <end position="57"/>
    </location>
</feature>
<dbReference type="SUPFAM" id="SSF53300">
    <property type="entry name" value="vWA-like"/>
    <property type="match status" value="1"/>
</dbReference>
<keyword evidence="1" id="KW-0812">Transmembrane</keyword>
<dbReference type="Proteomes" id="UP000245252">
    <property type="component" value="Unassembled WGS sequence"/>
</dbReference>
<sequence>MRTLRRFRSDVAGNFAIITALLIVPFAGVIGLAIDFSRAFEMREKLYGAADAAALGAISEKSNGVALARKMVTDGQIAAAIEEAKEIFRAQLPSDGISVTTETKDPYSSETLKLDVDIKRTGQDIVSQVNFKTSIPTTFLKIIGKQEIVISGAAKATYQLGSHIDFYMLLDNTPSMGVGATAADIATLEANTSDSCAFACHETKNANNYYNLAKKLGVSMRIDTVRQATQQLTQTAKDTMLFSNQYRMGIYTFGEKAEDAKLTTVSTLNANMDQVKSYADAIDLMTIPQQGYNNDQQTSFDSALTEINKLIDKPGTGDSANDRQKVLFFVSDGVGDSYKPSTCTKRTTGNRCQEPIDVSFCKPLKDRGIRIAILYTTYLPLPKNGWYNSWIKPFQSEISTKMQECATPGLFFEVSPTQGISQAMETLFRKVINSPRLQS</sequence>
<dbReference type="RefSeq" id="WP_109456911.1">
    <property type="nucleotide sequence ID" value="NZ_QFBC01000001.1"/>
</dbReference>
<dbReference type="InterPro" id="IPR028087">
    <property type="entry name" value="Tad_N"/>
</dbReference>
<name>A0A2U2DYJ3_9HYPH</name>
<evidence type="ECO:0000313" key="4">
    <source>
        <dbReference type="Proteomes" id="UP000245252"/>
    </source>
</evidence>
<dbReference type="AlphaFoldDB" id="A0A2U2DYJ3"/>
<evidence type="ECO:0000259" key="2">
    <source>
        <dbReference type="Pfam" id="PF13400"/>
    </source>
</evidence>
<gene>
    <name evidence="3" type="ORF">DEM27_02100</name>
</gene>
<proteinExistence type="predicted"/>
<keyword evidence="1" id="KW-1133">Transmembrane helix</keyword>
<keyword evidence="1" id="KW-0472">Membrane</keyword>
<comment type="caution">
    <text evidence="3">The sequence shown here is derived from an EMBL/GenBank/DDBJ whole genome shotgun (WGS) entry which is preliminary data.</text>
</comment>
<keyword evidence="4" id="KW-1185">Reference proteome</keyword>
<organism evidence="3 4">
    <name type="scientific">Metarhizobium album</name>
    <dbReference type="NCBI Taxonomy" id="2182425"/>
    <lineage>
        <taxon>Bacteria</taxon>
        <taxon>Pseudomonadati</taxon>
        <taxon>Pseudomonadota</taxon>
        <taxon>Alphaproteobacteria</taxon>
        <taxon>Hyphomicrobiales</taxon>
        <taxon>Rhizobiaceae</taxon>
        <taxon>Metarhizobium</taxon>
    </lineage>
</organism>
<evidence type="ECO:0000256" key="1">
    <source>
        <dbReference type="SAM" id="Phobius"/>
    </source>
</evidence>
<dbReference type="OrthoDB" id="7624353at2"/>
<dbReference type="InterPro" id="IPR036465">
    <property type="entry name" value="vWFA_dom_sf"/>
</dbReference>
<dbReference type="EMBL" id="QFBC01000001">
    <property type="protein sequence ID" value="PWE58395.1"/>
    <property type="molecule type" value="Genomic_DNA"/>
</dbReference>
<dbReference type="Gene3D" id="3.40.50.410">
    <property type="entry name" value="von Willebrand factor, type A domain"/>
    <property type="match status" value="1"/>
</dbReference>
<dbReference type="Pfam" id="PF13400">
    <property type="entry name" value="Tad"/>
    <property type="match status" value="1"/>
</dbReference>
<evidence type="ECO:0000313" key="3">
    <source>
        <dbReference type="EMBL" id="PWE58395.1"/>
    </source>
</evidence>
<feature type="transmembrane region" description="Helical" evidence="1">
    <location>
        <begin position="12"/>
        <end position="34"/>
    </location>
</feature>
<reference evidence="3 4" key="1">
    <citation type="submission" date="2018-05" db="EMBL/GenBank/DDBJ databases">
        <title>The draft genome of strain NS-104.</title>
        <authorList>
            <person name="Hang P."/>
            <person name="Jiang J."/>
        </authorList>
    </citation>
    <scope>NUCLEOTIDE SEQUENCE [LARGE SCALE GENOMIC DNA]</scope>
    <source>
        <strain evidence="3 4">NS-104</strain>
    </source>
</reference>
<accession>A0A2U2DYJ3</accession>